<sequence>MTTRREAAKVVEEDIANGSVTPPPPQGKQAPPNEQVLLESRGTMIKKNNRDAERARPYEGGASKGNVKIQDKAKIMKRFLNKGSYNSPKVNKDRVSNPNPYGGKGVGGCTKCGKRHLGKCLVGVDGFYGCGEVVTW</sequence>
<evidence type="ECO:0000313" key="2">
    <source>
        <dbReference type="EMBL" id="TMW99835.1"/>
    </source>
</evidence>
<dbReference type="EMBL" id="RXGB01001208">
    <property type="protein sequence ID" value="TMW99835.1"/>
    <property type="molecule type" value="Genomic_DNA"/>
</dbReference>
<accession>A0A6N2BYW5</accession>
<feature type="region of interest" description="Disordered" evidence="1">
    <location>
        <begin position="1"/>
        <end position="66"/>
    </location>
</feature>
<dbReference type="AlphaFoldDB" id="A0A6N2BYW5"/>
<feature type="compositionally biased region" description="Basic and acidic residues" evidence="1">
    <location>
        <begin position="1"/>
        <end position="12"/>
    </location>
</feature>
<organism evidence="2">
    <name type="scientific">Solanum chilense</name>
    <name type="common">Tomato</name>
    <name type="synonym">Lycopersicon chilense</name>
    <dbReference type="NCBI Taxonomy" id="4083"/>
    <lineage>
        <taxon>Eukaryota</taxon>
        <taxon>Viridiplantae</taxon>
        <taxon>Streptophyta</taxon>
        <taxon>Embryophyta</taxon>
        <taxon>Tracheophyta</taxon>
        <taxon>Spermatophyta</taxon>
        <taxon>Magnoliopsida</taxon>
        <taxon>eudicotyledons</taxon>
        <taxon>Gunneridae</taxon>
        <taxon>Pentapetalae</taxon>
        <taxon>asterids</taxon>
        <taxon>lamiids</taxon>
        <taxon>Solanales</taxon>
        <taxon>Solanaceae</taxon>
        <taxon>Solanoideae</taxon>
        <taxon>Solaneae</taxon>
        <taxon>Solanum</taxon>
        <taxon>Solanum subgen. Lycopersicon</taxon>
    </lineage>
</organism>
<comment type="caution">
    <text evidence="2">The sequence shown here is derived from an EMBL/GenBank/DDBJ whole genome shotgun (WGS) entry which is preliminary data.</text>
</comment>
<feature type="compositionally biased region" description="Basic and acidic residues" evidence="1">
    <location>
        <begin position="48"/>
        <end position="57"/>
    </location>
</feature>
<gene>
    <name evidence="2" type="ORF">EJD97_001867</name>
</gene>
<feature type="region of interest" description="Disordered" evidence="1">
    <location>
        <begin position="82"/>
        <end position="105"/>
    </location>
</feature>
<name>A0A6N2BYW5_SOLCI</name>
<reference evidence="2" key="1">
    <citation type="submission" date="2019-05" db="EMBL/GenBank/DDBJ databases">
        <title>The de novo reference genome and transcriptome assemblies of the wild tomato species Solanum chilense.</title>
        <authorList>
            <person name="Stam R."/>
            <person name="Nosenko T."/>
            <person name="Hoerger A.C."/>
            <person name="Stephan W."/>
            <person name="Seidel M.A."/>
            <person name="Kuhn J.M.M."/>
            <person name="Haberer G."/>
            <person name="Tellier A."/>
        </authorList>
    </citation>
    <scope>NUCLEOTIDE SEQUENCE</scope>
    <source>
        <tissue evidence="2">Mature leaves</tissue>
    </source>
</reference>
<evidence type="ECO:0000256" key="1">
    <source>
        <dbReference type="SAM" id="MobiDB-lite"/>
    </source>
</evidence>
<proteinExistence type="predicted"/>
<protein>
    <submittedName>
        <fullName evidence="2">Uncharacterized protein</fullName>
    </submittedName>
</protein>